<reference evidence="5" key="1">
    <citation type="journal article" date="2019" name="Int. J. Syst. Evol. Microbiol.">
        <title>The Global Catalogue of Microorganisms (GCM) 10K type strain sequencing project: providing services to taxonomists for standard genome sequencing and annotation.</title>
        <authorList>
            <consortium name="The Broad Institute Genomics Platform"/>
            <consortium name="The Broad Institute Genome Sequencing Center for Infectious Disease"/>
            <person name="Wu L."/>
            <person name="Ma J."/>
        </authorList>
    </citation>
    <scope>NUCLEOTIDE SEQUENCE [LARGE SCALE GENOMIC DNA]</scope>
    <source>
        <strain evidence="5">JCM 16924</strain>
    </source>
</reference>
<feature type="domain" description="AB hydrolase-1" evidence="3">
    <location>
        <begin position="123"/>
        <end position="366"/>
    </location>
</feature>
<dbReference type="Gene3D" id="3.40.50.1820">
    <property type="entry name" value="alpha/beta hydrolase"/>
    <property type="match status" value="1"/>
</dbReference>
<accession>A0ABP7RM98</accession>
<proteinExistence type="inferred from homology"/>
<evidence type="ECO:0000259" key="3">
    <source>
        <dbReference type="Pfam" id="PF00561"/>
    </source>
</evidence>
<dbReference type="InterPro" id="IPR002410">
    <property type="entry name" value="Peptidase_S33"/>
</dbReference>
<dbReference type="InterPro" id="IPR029058">
    <property type="entry name" value="AB_hydrolase_fold"/>
</dbReference>
<dbReference type="SUPFAM" id="SSF53474">
    <property type="entry name" value="alpha/beta-Hydrolases"/>
    <property type="match status" value="1"/>
</dbReference>
<dbReference type="PANTHER" id="PTHR43798">
    <property type="entry name" value="MONOACYLGLYCEROL LIPASE"/>
    <property type="match status" value="1"/>
</dbReference>
<keyword evidence="2" id="KW-0378">Hydrolase</keyword>
<evidence type="ECO:0000256" key="2">
    <source>
        <dbReference type="ARBA" id="ARBA00022801"/>
    </source>
</evidence>
<evidence type="ECO:0000313" key="5">
    <source>
        <dbReference type="Proteomes" id="UP001500456"/>
    </source>
</evidence>
<dbReference type="PRINTS" id="PR00111">
    <property type="entry name" value="ABHYDROLASE"/>
</dbReference>
<evidence type="ECO:0000313" key="4">
    <source>
        <dbReference type="EMBL" id="GAA3999577.1"/>
    </source>
</evidence>
<name>A0ABP7RM98_9ACTN</name>
<gene>
    <name evidence="4" type="ORF">GCM10022232_41750</name>
</gene>
<dbReference type="Pfam" id="PF00561">
    <property type="entry name" value="Abhydrolase_1"/>
    <property type="match status" value="1"/>
</dbReference>
<organism evidence="4 5">
    <name type="scientific">Streptomyces plumbiresistens</name>
    <dbReference type="NCBI Taxonomy" id="511811"/>
    <lineage>
        <taxon>Bacteria</taxon>
        <taxon>Bacillati</taxon>
        <taxon>Actinomycetota</taxon>
        <taxon>Actinomycetes</taxon>
        <taxon>Kitasatosporales</taxon>
        <taxon>Streptomycetaceae</taxon>
        <taxon>Streptomyces</taxon>
    </lineage>
</organism>
<comment type="similarity">
    <text evidence="1">Belongs to the peptidase S33 family.</text>
</comment>
<dbReference type="EMBL" id="BAAAZX010000011">
    <property type="protein sequence ID" value="GAA3999577.1"/>
    <property type="molecule type" value="Genomic_DNA"/>
</dbReference>
<comment type="caution">
    <text evidence="4">The sequence shown here is derived from an EMBL/GenBank/DDBJ whole genome shotgun (WGS) entry which is preliminary data.</text>
</comment>
<sequence length="388" mass="41751">MARRDLAVEAGRPACPRVPDITRDELVEIVRRVPESETQAVSVPEQDYFPRLFETNVAHPAAADLEGAPAQRIVDAALAHRPLALCGTPLRVRRTVAMIGAMPTFTAPDGTELAYHVRGEGAPLVVLPGGPMRASGYLGDLGGLAGHRRLVLLDLRGTGDSAVPADPATYRCDRLVDDVEALRAHLGLAHMDVLGHSAGGSLAMLYAARYPARLGRLVLVTATPWALGMPATGEDRLAAARLRAGEPWFEEAFPAFEAWVAGKGDFDPAFASFFYGRWDETAKDHDARADEQFNDEAADMYGSEGAYDPPATRTALARLDSPVLVLAGELDGGPRPELARRSAEVFPNAEFAVQPGAGHYPWLDDPEWFVRRAVAFLDGDEVSLPSAE</sequence>
<dbReference type="InterPro" id="IPR050266">
    <property type="entry name" value="AB_hydrolase_sf"/>
</dbReference>
<evidence type="ECO:0000256" key="1">
    <source>
        <dbReference type="ARBA" id="ARBA00010088"/>
    </source>
</evidence>
<dbReference type="PANTHER" id="PTHR43798:SF31">
    <property type="entry name" value="AB HYDROLASE SUPERFAMILY PROTEIN YCLE"/>
    <property type="match status" value="1"/>
</dbReference>
<dbReference type="InterPro" id="IPR000073">
    <property type="entry name" value="AB_hydrolase_1"/>
</dbReference>
<dbReference type="Proteomes" id="UP001500456">
    <property type="component" value="Unassembled WGS sequence"/>
</dbReference>
<keyword evidence="5" id="KW-1185">Reference proteome</keyword>
<protein>
    <recommendedName>
        <fullName evidence="3">AB hydrolase-1 domain-containing protein</fullName>
    </recommendedName>
</protein>
<dbReference type="PRINTS" id="PR00793">
    <property type="entry name" value="PROAMNOPTASE"/>
</dbReference>